<sequence>MGVQRGLTEAHADSELTPIMAVEGRTMDEHSQQLLMQLLQESISLCDALDAIIRRRSDIASIALSPAG</sequence>
<evidence type="ECO:0000313" key="1">
    <source>
        <dbReference type="EMBL" id="MFB9785552.1"/>
    </source>
</evidence>
<dbReference type="EMBL" id="JBHMAS010000157">
    <property type="protein sequence ID" value="MFB9785552.1"/>
    <property type="molecule type" value="Genomic_DNA"/>
</dbReference>
<protein>
    <recommendedName>
        <fullName evidence="3">ANTAR domain-containing protein</fullName>
    </recommendedName>
</protein>
<keyword evidence="2" id="KW-1185">Reference proteome</keyword>
<dbReference type="RefSeq" id="WP_378377666.1">
    <property type="nucleotide sequence ID" value="NZ_JBHMAS010000157.1"/>
</dbReference>
<proteinExistence type="predicted"/>
<dbReference type="Proteomes" id="UP001589587">
    <property type="component" value="Unassembled WGS sequence"/>
</dbReference>
<reference evidence="1 2" key="1">
    <citation type="submission" date="2024-09" db="EMBL/GenBank/DDBJ databases">
        <authorList>
            <person name="Sun Q."/>
            <person name="Mori K."/>
        </authorList>
    </citation>
    <scope>NUCLEOTIDE SEQUENCE [LARGE SCALE GENOMIC DNA]</scope>
    <source>
        <strain evidence="1 2">JCM 11411</strain>
    </source>
</reference>
<evidence type="ECO:0000313" key="2">
    <source>
        <dbReference type="Proteomes" id="UP001589587"/>
    </source>
</evidence>
<organism evidence="1 2">
    <name type="scientific">Rhodococcus baikonurensis</name>
    <dbReference type="NCBI Taxonomy" id="172041"/>
    <lineage>
        <taxon>Bacteria</taxon>
        <taxon>Bacillati</taxon>
        <taxon>Actinomycetota</taxon>
        <taxon>Actinomycetes</taxon>
        <taxon>Mycobacteriales</taxon>
        <taxon>Nocardiaceae</taxon>
        <taxon>Rhodococcus</taxon>
        <taxon>Rhodococcus erythropolis group</taxon>
    </lineage>
</organism>
<gene>
    <name evidence="1" type="ORF">ACFFQ6_38300</name>
</gene>
<accession>A0ABV5XVC2</accession>
<evidence type="ECO:0008006" key="3">
    <source>
        <dbReference type="Google" id="ProtNLM"/>
    </source>
</evidence>
<comment type="caution">
    <text evidence="1">The sequence shown here is derived from an EMBL/GenBank/DDBJ whole genome shotgun (WGS) entry which is preliminary data.</text>
</comment>
<name>A0ABV5XVC2_9NOCA</name>